<keyword evidence="3 5" id="KW-1133">Transmembrane helix</keyword>
<keyword evidence="8" id="KW-1185">Reference proteome</keyword>
<dbReference type="GO" id="GO:0005886">
    <property type="term" value="C:plasma membrane"/>
    <property type="evidence" value="ECO:0007669"/>
    <property type="project" value="InterPro"/>
</dbReference>
<evidence type="ECO:0000256" key="3">
    <source>
        <dbReference type="ARBA" id="ARBA00022989"/>
    </source>
</evidence>
<reference evidence="7 8" key="1">
    <citation type="submission" date="2019-03" db="EMBL/GenBank/DDBJ databases">
        <title>Luteimonas zhaokaii sp.nov., isolated from the rectal contents of Plateau pika in Yushu, Qinghai Province, China.</title>
        <authorList>
            <person name="Zhang G."/>
        </authorList>
    </citation>
    <scope>NUCLEOTIDE SEQUENCE [LARGE SCALE GENOMIC DNA]</scope>
    <source>
        <strain evidence="7 8">B9</strain>
    </source>
</reference>
<dbReference type="GO" id="GO:0097347">
    <property type="term" value="C:TAM protein secretion complex"/>
    <property type="evidence" value="ECO:0007669"/>
    <property type="project" value="TreeGrafter"/>
</dbReference>
<protein>
    <submittedName>
        <fullName evidence="7">Translocation/assembly module TamB</fullName>
    </submittedName>
</protein>
<organism evidence="7 8">
    <name type="scientific">Luteimonas aestuarii</name>
    <dbReference type="NCBI Taxonomy" id="453837"/>
    <lineage>
        <taxon>Bacteria</taxon>
        <taxon>Pseudomonadati</taxon>
        <taxon>Pseudomonadota</taxon>
        <taxon>Gammaproteobacteria</taxon>
        <taxon>Lysobacterales</taxon>
        <taxon>Lysobacteraceae</taxon>
        <taxon>Luteimonas</taxon>
    </lineage>
</organism>
<dbReference type="RefSeq" id="WP_133323719.1">
    <property type="nucleotide sequence ID" value="NZ_SMTF01000022.1"/>
</dbReference>
<dbReference type="Pfam" id="PF04357">
    <property type="entry name" value="TamB"/>
    <property type="match status" value="1"/>
</dbReference>
<dbReference type="Proteomes" id="UP000294796">
    <property type="component" value="Unassembled WGS sequence"/>
</dbReference>
<name>A0A4R5TK95_9GAMM</name>
<dbReference type="OrthoDB" id="5555605at2"/>
<evidence type="ECO:0000313" key="8">
    <source>
        <dbReference type="Proteomes" id="UP000294796"/>
    </source>
</evidence>
<keyword evidence="2 5" id="KW-0812">Transmembrane</keyword>
<dbReference type="EMBL" id="SMTF01000022">
    <property type="protein sequence ID" value="TDK19564.1"/>
    <property type="molecule type" value="Genomic_DNA"/>
</dbReference>
<comment type="caution">
    <text evidence="7">The sequence shown here is derived from an EMBL/GenBank/DDBJ whole genome shotgun (WGS) entry which is preliminary data.</text>
</comment>
<keyword evidence="4 5" id="KW-0472">Membrane</keyword>
<dbReference type="GO" id="GO:0009306">
    <property type="term" value="P:protein secretion"/>
    <property type="evidence" value="ECO:0007669"/>
    <property type="project" value="InterPro"/>
</dbReference>
<feature type="domain" description="Translocation and assembly module TamB C-terminal" evidence="6">
    <location>
        <begin position="977"/>
        <end position="1308"/>
    </location>
</feature>
<evidence type="ECO:0000256" key="1">
    <source>
        <dbReference type="ARBA" id="ARBA00004167"/>
    </source>
</evidence>
<evidence type="ECO:0000256" key="2">
    <source>
        <dbReference type="ARBA" id="ARBA00022692"/>
    </source>
</evidence>
<dbReference type="PANTHER" id="PTHR36985">
    <property type="entry name" value="TRANSLOCATION AND ASSEMBLY MODULE SUBUNIT TAMB"/>
    <property type="match status" value="1"/>
</dbReference>
<gene>
    <name evidence="7" type="ORF">E2F46_16685</name>
</gene>
<proteinExistence type="predicted"/>
<evidence type="ECO:0000256" key="4">
    <source>
        <dbReference type="ARBA" id="ARBA00023136"/>
    </source>
</evidence>
<evidence type="ECO:0000259" key="6">
    <source>
        <dbReference type="Pfam" id="PF04357"/>
    </source>
</evidence>
<feature type="transmembrane region" description="Helical" evidence="5">
    <location>
        <begin position="35"/>
        <end position="58"/>
    </location>
</feature>
<sequence length="1310" mass="139332">MAFRRPRLPNDLTPEEREARIAELRARRHARMRKLAIRSAIGSMALALLAAVALYWLLSTFGGRDFLLARIVGLLPAGTELTWSRAEGPVRGPLTMHDVRYVQRGCPDVDGKPVAFGNCATPTVLTFTAARVTLNPEITPLIGRRLRLDWLQVVDATLDLPVAADEPFELPRWPESLPAIELPLSLESDVIEVDGLRVTRAAVPVIDIARVRGGLDARDGWLRVAELVVHSDRGVFRVHGDYAPRDNYRMDLSAGALLPAPLGRTRPRIGLVARGDLASMDVVLSGRGPTQARAHLRVRGADVPVWTLVASSDAFDPALLSGSGQASVPLAFSLRADGEGGAMRAQGRVERDGAVYVLQPSALRIEDQVLDIERLVLDAFQGRIVARGRGDFSQPDDATFKFAINARGLTYTGSDEDGTPGTAPAIGVDADFGIAGRTAAWAAIGKATLSRDGQQALLDFDGRGDGERMTLQRAHVAMPTGTLDATGDVAWAPALQWQIDAALAGFDPGYFAPDWRGAVNGRFTSTGNTRDDEGLDIVVDASDLGGNLRGRRLDGRANVSIQTPAPGSTRTDYAGDIALTLGSSRIDAKGRLADVLDVDARLAPLDLADLLPNAAGTLRGRLQLAGARTAPDVDVDLDGSGLRWGDYRAATLRAQGRLPWRTGNGALQVEARELAAGIELDALRVDAQGSVERLQMEATTRSQLGALALAGNAERQGEGWRGTLASLRLAPTRGAAWRLQSPAQFTQRGSAFTLSESCFAAENGTGALCANADWPRRGVAVNGNAVPLSLLSTYLPERDGGRPWILRGAIDIDGQLRPVGGAWQGQVAITSAEGGLRNSERSRRDIVGYRELALQAAFDPTRIQATLRSAFNEGGLIDARVATGWDAFSPLDGEIAIDISELTWIELFSPDIVEPTGQLTGRITLAGTRAEPALGGYARLTDFRTELPAMALLLEDGDIVLDALPDGSARITGSVRSGEGTLWATGSLDWRGGDAPLVLQLHGSDVLLSDTRDLRLVADPDITLRYAAGRPLDVSGTVTVPSALLDLERLDDGVSVSPDVVVLDPVDPERGTGMRLLLDLTLAMGDDVRLRGFGLDGTLGGNLRVRAQPGREMLGYGRLEVGGRYRAYGQELQITRGNLVFNNGPVSDPLLDIRAERRIEAEDITAGISVTGRASAPNAEVWTNPASDTSQALSYLALGRSISNVSSAEGRQLDAASAALTAGGSMLAGQLGSNIGLDDAGVMHSRALGGSVLGIGKQISPRVYVGFGVSLLGTGQVLTLKYLLRAGFDIEIESSTIESRGSINWRHESD</sequence>
<accession>A0A4R5TK95</accession>
<evidence type="ECO:0000313" key="7">
    <source>
        <dbReference type="EMBL" id="TDK19564.1"/>
    </source>
</evidence>
<dbReference type="InterPro" id="IPR007452">
    <property type="entry name" value="TamB_C"/>
</dbReference>
<comment type="subcellular location">
    <subcellularLocation>
        <location evidence="1">Membrane</location>
        <topology evidence="1">Single-pass membrane protein</topology>
    </subcellularLocation>
</comment>
<dbReference type="PANTHER" id="PTHR36985:SF1">
    <property type="entry name" value="TRANSLOCATION AND ASSEMBLY MODULE SUBUNIT TAMB"/>
    <property type="match status" value="1"/>
</dbReference>
<evidence type="ECO:0000256" key="5">
    <source>
        <dbReference type="SAM" id="Phobius"/>
    </source>
</evidence>